<organism evidence="1 2">
    <name type="scientific">Cylindrotheca closterium</name>
    <dbReference type="NCBI Taxonomy" id="2856"/>
    <lineage>
        <taxon>Eukaryota</taxon>
        <taxon>Sar</taxon>
        <taxon>Stramenopiles</taxon>
        <taxon>Ochrophyta</taxon>
        <taxon>Bacillariophyta</taxon>
        <taxon>Bacillariophyceae</taxon>
        <taxon>Bacillariophycidae</taxon>
        <taxon>Bacillariales</taxon>
        <taxon>Bacillariaceae</taxon>
        <taxon>Cylindrotheca</taxon>
    </lineage>
</organism>
<keyword evidence="2" id="KW-1185">Reference proteome</keyword>
<evidence type="ECO:0000313" key="1">
    <source>
        <dbReference type="EMBL" id="CAJ1958822.1"/>
    </source>
</evidence>
<evidence type="ECO:0000313" key="2">
    <source>
        <dbReference type="Proteomes" id="UP001295423"/>
    </source>
</evidence>
<gene>
    <name evidence="1" type="ORF">CYCCA115_LOCUS17368</name>
</gene>
<protein>
    <submittedName>
        <fullName evidence="1">Uncharacterized protein</fullName>
    </submittedName>
</protein>
<proteinExistence type="predicted"/>
<sequence length="79" mass="8536">MGVFAKLKQKSAVAEGLAGSVRDNPNPQWQPPPKQHVELGTIDYVNLTADGKHGDFDAAINIARLTGKTIFANFVEWSG</sequence>
<dbReference type="AlphaFoldDB" id="A0AAD2G0I0"/>
<dbReference type="Proteomes" id="UP001295423">
    <property type="component" value="Unassembled WGS sequence"/>
</dbReference>
<dbReference type="EMBL" id="CAKOGP040001980">
    <property type="protein sequence ID" value="CAJ1958822.1"/>
    <property type="molecule type" value="Genomic_DNA"/>
</dbReference>
<comment type="caution">
    <text evidence="1">The sequence shown here is derived from an EMBL/GenBank/DDBJ whole genome shotgun (WGS) entry which is preliminary data.</text>
</comment>
<reference evidence="1" key="1">
    <citation type="submission" date="2023-08" db="EMBL/GenBank/DDBJ databases">
        <authorList>
            <person name="Audoor S."/>
            <person name="Bilcke G."/>
        </authorList>
    </citation>
    <scope>NUCLEOTIDE SEQUENCE</scope>
</reference>
<accession>A0AAD2G0I0</accession>
<name>A0AAD2G0I0_9STRA</name>